<evidence type="ECO:0000256" key="9">
    <source>
        <dbReference type="SAM" id="MobiDB-lite"/>
    </source>
</evidence>
<feature type="region of interest" description="Disordered" evidence="9">
    <location>
        <begin position="1"/>
        <end position="47"/>
    </location>
</feature>
<feature type="transmembrane region" description="Helical" evidence="10">
    <location>
        <begin position="145"/>
        <end position="166"/>
    </location>
</feature>
<dbReference type="STRING" id="9796.ENSECAP00000008904"/>
<keyword evidence="5 10" id="KW-0472">Membrane</keyword>
<reference evidence="12" key="2">
    <citation type="submission" date="2025-08" db="UniProtKB">
        <authorList>
            <consortium name="Ensembl"/>
        </authorList>
    </citation>
    <scope>IDENTIFICATION</scope>
    <source>
        <strain evidence="12">Thoroughbred</strain>
    </source>
</reference>
<dbReference type="SMART" id="SM01381">
    <property type="entry name" value="7TM_GPCR_Srsx"/>
    <property type="match status" value="1"/>
</dbReference>
<feature type="region of interest" description="Disordered" evidence="9">
    <location>
        <begin position="378"/>
        <end position="397"/>
    </location>
</feature>
<dbReference type="PaxDb" id="9796-ENSECAP00000008904"/>
<feature type="transmembrane region" description="Helical" evidence="10">
    <location>
        <begin position="232"/>
        <end position="258"/>
    </location>
</feature>
<name>F7C7B5_HORSE</name>
<dbReference type="GO" id="GO:0007634">
    <property type="term" value="P:optokinetic behavior"/>
    <property type="evidence" value="ECO:0007669"/>
    <property type="project" value="Ensembl"/>
</dbReference>
<reference evidence="12" key="3">
    <citation type="submission" date="2025-09" db="UniProtKB">
        <authorList>
            <consortium name="Ensembl"/>
        </authorList>
    </citation>
    <scope>IDENTIFICATION</scope>
    <source>
        <strain evidence="12">Thoroughbred</strain>
    </source>
</reference>
<evidence type="ECO:0000256" key="2">
    <source>
        <dbReference type="ARBA" id="ARBA00022692"/>
    </source>
</evidence>
<dbReference type="GO" id="GO:0071482">
    <property type="term" value="P:cellular response to light stimulus"/>
    <property type="evidence" value="ECO:0000318"/>
    <property type="project" value="GO_Central"/>
</dbReference>
<keyword evidence="3 10" id="KW-1133">Transmembrane helix</keyword>
<evidence type="ECO:0000256" key="6">
    <source>
        <dbReference type="ARBA" id="ARBA00023170"/>
    </source>
</evidence>
<feature type="transmembrane region" description="Helical" evidence="10">
    <location>
        <begin position="108"/>
        <end position="133"/>
    </location>
</feature>
<dbReference type="GO" id="GO:0007602">
    <property type="term" value="P:phototransduction"/>
    <property type="evidence" value="ECO:0000318"/>
    <property type="project" value="GO_Central"/>
</dbReference>
<evidence type="ECO:0000313" key="13">
    <source>
        <dbReference type="Proteomes" id="UP000002281"/>
    </source>
</evidence>
<dbReference type="VGNC" id="VGNC:21041">
    <property type="gene designation" value="OPN4"/>
</dbReference>
<keyword evidence="7 8" id="KW-0807">Transducer</keyword>
<keyword evidence="4 8" id="KW-0297">G-protein coupled receptor</keyword>
<dbReference type="AlphaFoldDB" id="F7C7B5"/>
<dbReference type="GO" id="GO:0008020">
    <property type="term" value="F:G protein-coupled photoreceptor activity"/>
    <property type="evidence" value="ECO:0000318"/>
    <property type="project" value="GO_Central"/>
</dbReference>
<reference evidence="12 13" key="1">
    <citation type="journal article" date="2009" name="Science">
        <title>Genome sequence, comparative analysis, and population genetics of the domestic horse.</title>
        <authorList>
            <consortium name="Broad Institute Genome Sequencing Platform"/>
            <consortium name="Broad Institute Whole Genome Assembly Team"/>
            <person name="Wade C.M."/>
            <person name="Giulotto E."/>
            <person name="Sigurdsson S."/>
            <person name="Zoli M."/>
            <person name="Gnerre S."/>
            <person name="Imsland F."/>
            <person name="Lear T.L."/>
            <person name="Adelson D.L."/>
            <person name="Bailey E."/>
            <person name="Bellone R.R."/>
            <person name="Bloecker H."/>
            <person name="Distl O."/>
            <person name="Edgar R.C."/>
            <person name="Garber M."/>
            <person name="Leeb T."/>
            <person name="Mauceli E."/>
            <person name="MacLeod J.N."/>
            <person name="Penedo M.C.T."/>
            <person name="Raison J.M."/>
            <person name="Sharpe T."/>
            <person name="Vogel J."/>
            <person name="Andersson L."/>
            <person name="Antczak D.F."/>
            <person name="Biagi T."/>
            <person name="Binns M.M."/>
            <person name="Chowdhary B.P."/>
            <person name="Coleman S.J."/>
            <person name="Della Valle G."/>
            <person name="Fryc S."/>
            <person name="Guerin G."/>
            <person name="Hasegawa T."/>
            <person name="Hill E.W."/>
            <person name="Jurka J."/>
            <person name="Kiialainen A."/>
            <person name="Lindgren G."/>
            <person name="Liu J."/>
            <person name="Magnani E."/>
            <person name="Mickelson J.R."/>
            <person name="Murray J."/>
            <person name="Nergadze S.G."/>
            <person name="Onofrio R."/>
            <person name="Pedroni S."/>
            <person name="Piras M.F."/>
            <person name="Raudsepp T."/>
            <person name="Rocchi M."/>
            <person name="Roeed K.H."/>
            <person name="Ryder O.A."/>
            <person name="Searle S."/>
            <person name="Skow L."/>
            <person name="Swinburne J.E."/>
            <person name="Syvaenen A.C."/>
            <person name="Tozaki T."/>
            <person name="Valberg S.J."/>
            <person name="Vaudin M."/>
            <person name="White J.R."/>
            <person name="Zody M.C."/>
            <person name="Lander E.S."/>
            <person name="Lindblad-Toh K."/>
        </authorList>
    </citation>
    <scope>NUCLEOTIDE SEQUENCE [LARGE SCALE GENOMIC DNA]</scope>
    <source>
        <strain evidence="12 13">Thoroughbred</strain>
    </source>
</reference>
<evidence type="ECO:0000256" key="10">
    <source>
        <dbReference type="SAM" id="Phobius"/>
    </source>
</evidence>
<organism evidence="12 13">
    <name type="scientific">Equus caballus</name>
    <name type="common">Horse</name>
    <dbReference type="NCBI Taxonomy" id="9796"/>
    <lineage>
        <taxon>Eukaryota</taxon>
        <taxon>Metazoa</taxon>
        <taxon>Chordata</taxon>
        <taxon>Craniata</taxon>
        <taxon>Vertebrata</taxon>
        <taxon>Euteleostomi</taxon>
        <taxon>Mammalia</taxon>
        <taxon>Eutheria</taxon>
        <taxon>Laurasiatheria</taxon>
        <taxon>Perissodactyla</taxon>
        <taxon>Equidae</taxon>
        <taxon>Equus</taxon>
    </lineage>
</organism>
<dbReference type="GO" id="GO:1990384">
    <property type="term" value="P:hyaloid vascular plexus regression"/>
    <property type="evidence" value="ECO:0007669"/>
    <property type="project" value="Ensembl"/>
</dbReference>
<dbReference type="GO" id="GO:0060041">
    <property type="term" value="P:retina development in camera-type eye"/>
    <property type="evidence" value="ECO:0007669"/>
    <property type="project" value="Ensembl"/>
</dbReference>
<dbReference type="Bgee" id="ENSECAG00000010886">
    <property type="expression patterns" value="Expressed in triceps brachii and 9 other cell types or tissues"/>
</dbReference>
<dbReference type="Pfam" id="PF00001">
    <property type="entry name" value="7tm_1"/>
    <property type="match status" value="1"/>
</dbReference>
<dbReference type="GO" id="GO:0042752">
    <property type="term" value="P:regulation of circadian rhythm"/>
    <property type="evidence" value="ECO:0000318"/>
    <property type="project" value="GO_Central"/>
</dbReference>
<dbReference type="GO" id="GO:0043052">
    <property type="term" value="P:thermotaxis"/>
    <property type="evidence" value="ECO:0007669"/>
    <property type="project" value="Ensembl"/>
</dbReference>
<dbReference type="PROSITE" id="PS50262">
    <property type="entry name" value="G_PROTEIN_RECEP_F1_2"/>
    <property type="match status" value="1"/>
</dbReference>
<dbReference type="GO" id="GO:0007186">
    <property type="term" value="P:G protein-coupled receptor signaling pathway"/>
    <property type="evidence" value="ECO:0000318"/>
    <property type="project" value="GO_Central"/>
</dbReference>
<dbReference type="FunCoup" id="F7C7B5">
    <property type="interactions" value="132"/>
</dbReference>
<evidence type="ECO:0000256" key="3">
    <source>
        <dbReference type="ARBA" id="ARBA00022989"/>
    </source>
</evidence>
<dbReference type="Ensembl" id="ENSECAT00000011395.3">
    <property type="protein sequence ID" value="ENSECAP00000008904.2"/>
    <property type="gene ID" value="ENSECAG00000010886.3"/>
</dbReference>
<feature type="transmembrane region" description="Helical" evidence="10">
    <location>
        <begin position="297"/>
        <end position="326"/>
    </location>
</feature>
<dbReference type="GeneTree" id="ENSGT01150000286935"/>
<feature type="compositionally biased region" description="Low complexity" evidence="9">
    <location>
        <begin position="25"/>
        <end position="38"/>
    </location>
</feature>
<dbReference type="PRINTS" id="PR00237">
    <property type="entry name" value="GPCRRHODOPSN"/>
</dbReference>
<proteinExistence type="inferred from homology"/>
<comment type="similarity">
    <text evidence="8">Belongs to the G-protein coupled receptor 1 family.</text>
</comment>
<keyword evidence="6 8" id="KW-0675">Receptor</keyword>
<feature type="transmembrane region" description="Helical" evidence="10">
    <location>
        <begin position="71"/>
        <end position="96"/>
    </location>
</feature>
<dbReference type="GO" id="GO:0005886">
    <property type="term" value="C:plasma membrane"/>
    <property type="evidence" value="ECO:0000318"/>
    <property type="project" value="GO_Central"/>
</dbReference>
<keyword evidence="13" id="KW-1185">Reference proteome</keyword>
<evidence type="ECO:0000313" key="14">
    <source>
        <dbReference type="VGNC" id="VGNC:21041"/>
    </source>
</evidence>
<evidence type="ECO:0000256" key="7">
    <source>
        <dbReference type="ARBA" id="ARBA00023224"/>
    </source>
</evidence>
<dbReference type="PROSITE" id="PS00237">
    <property type="entry name" value="G_PROTEIN_RECEP_F1_1"/>
    <property type="match status" value="1"/>
</dbReference>
<gene>
    <name evidence="12 14" type="primary">OPN4</name>
</gene>
<dbReference type="GO" id="GO:1990913">
    <property type="term" value="C:sperm head plasma membrane"/>
    <property type="evidence" value="ECO:0007669"/>
    <property type="project" value="Ensembl"/>
</dbReference>
<sequence>MNPPSEPQVPLGLAQEPGCVATPASPSRWSGSRSSTSSLGQPLPVGPTAAGAQADAWVPFPTVDVPDHAHYTMGTVILLVGLTGMLGNLTVIYTFCRSRGLRTPANMFIINLAVSDFLMSFTQAPVFFASSLYKQWLFGKAGCEFYAFCGALFGITSMITLTAIALDRYLVITRPLATVGVVSKRWAALVLLGIWLYALAWSLPPFFGWSAYVPEGLLTSCSWDYMTFTPSVRAYTMLLMCFVFFLPLLVIVYCYVFIFRAIRETGRALQTFGAWEGGGECPRQRQRLQSEWKMAKIVLLVILLFVLSWAPYSVVALVAFAGWAVAKGLGQGLKRQGREPWDSLSLLGPSPNPPPSRPKSSITALCSSCGVRRPPPQLGLPTSWRHEGTGGGPPDHTELGLRAYKGCQILLDPLGTHSSPGGPGSLFTWPVSTQPGVLLASCHIGLCSYSLGTLQQHGCRLDFRSTFETARAINPWKCLGTSPCPGAAWSPLGPSCEVRGRGAMGIMLGCSVGRAGQGQVIGGREGL</sequence>
<dbReference type="HOGENOM" id="CLU_009579_3_12_1"/>
<dbReference type="GO" id="GO:0005502">
    <property type="term" value="F:11-cis retinal binding"/>
    <property type="evidence" value="ECO:0007669"/>
    <property type="project" value="Ensembl"/>
</dbReference>
<dbReference type="InterPro" id="IPR017452">
    <property type="entry name" value="GPCR_Rhodpsn_7TM"/>
</dbReference>
<dbReference type="InterPro" id="IPR000276">
    <property type="entry name" value="GPCR_Rhodpsn"/>
</dbReference>
<dbReference type="Proteomes" id="UP000002281">
    <property type="component" value="Chromosome 1"/>
</dbReference>
<accession>F7C7B5</accession>
<evidence type="ECO:0000256" key="4">
    <source>
        <dbReference type="ARBA" id="ARBA00023040"/>
    </source>
</evidence>
<dbReference type="InParanoid" id="F7C7B5"/>
<feature type="domain" description="G-protein coupled receptors family 1 profile" evidence="11">
    <location>
        <begin position="87"/>
        <end position="318"/>
    </location>
</feature>
<feature type="transmembrane region" description="Helical" evidence="10">
    <location>
        <begin position="186"/>
        <end position="212"/>
    </location>
</feature>
<keyword evidence="2 8" id="KW-0812">Transmembrane</keyword>
<evidence type="ECO:0000256" key="1">
    <source>
        <dbReference type="ARBA" id="ARBA00004141"/>
    </source>
</evidence>
<evidence type="ECO:0000313" key="12">
    <source>
        <dbReference type="Ensembl" id="ENSECAP00000008904.2"/>
    </source>
</evidence>
<dbReference type="GO" id="GO:0050960">
    <property type="term" value="P:detection of temperature stimulus involved in thermoception"/>
    <property type="evidence" value="ECO:0007669"/>
    <property type="project" value="Ensembl"/>
</dbReference>
<evidence type="ECO:0000259" key="11">
    <source>
        <dbReference type="PROSITE" id="PS50262"/>
    </source>
</evidence>
<evidence type="ECO:0000256" key="5">
    <source>
        <dbReference type="ARBA" id="ARBA00023136"/>
    </source>
</evidence>
<dbReference type="PANTHER" id="PTHR24240">
    <property type="entry name" value="OPSIN"/>
    <property type="match status" value="1"/>
</dbReference>
<comment type="subcellular location">
    <subcellularLocation>
        <location evidence="1">Membrane</location>
        <topology evidence="1">Multi-pass membrane protein</topology>
    </subcellularLocation>
</comment>
<evidence type="ECO:0000256" key="8">
    <source>
        <dbReference type="RuleBase" id="RU000688"/>
    </source>
</evidence>
<dbReference type="Gene3D" id="1.20.1070.10">
    <property type="entry name" value="Rhodopsin 7-helix transmembrane proteins"/>
    <property type="match status" value="1"/>
</dbReference>
<dbReference type="SUPFAM" id="SSF81321">
    <property type="entry name" value="Family A G protein-coupled receptor-like"/>
    <property type="match status" value="1"/>
</dbReference>
<dbReference type="InterPro" id="IPR050125">
    <property type="entry name" value="GPCR_opsins"/>
</dbReference>
<protein>
    <submittedName>
        <fullName evidence="12">Opsin 4</fullName>
    </submittedName>
</protein>